<dbReference type="InterPro" id="IPR011322">
    <property type="entry name" value="N-reg_PII-like_a/b"/>
</dbReference>
<accession>A0ABU3CLX0</accession>
<evidence type="ECO:0000313" key="3">
    <source>
        <dbReference type="Proteomes" id="UP001245285"/>
    </source>
</evidence>
<evidence type="ECO:0000259" key="1">
    <source>
        <dbReference type="Pfam" id="PF09413"/>
    </source>
</evidence>
<gene>
    <name evidence="2" type="ORF">RM545_11155</name>
</gene>
<dbReference type="SUPFAM" id="SSF54913">
    <property type="entry name" value="GlnB-like"/>
    <property type="match status" value="1"/>
</dbReference>
<dbReference type="Proteomes" id="UP001245285">
    <property type="component" value="Unassembled WGS sequence"/>
</dbReference>
<sequence length="80" mass="9353">MKNFTCLATFTYPYEYLVIQSVLKQENIRHLFQNETLIGIFPYYSNALGGVRLMVHPEDVEEAKKILDSFQDRSSHLKIV</sequence>
<name>A0ABU3CLX0_9FLAO</name>
<comment type="caution">
    <text evidence="2">The sequence shown here is derived from an EMBL/GenBank/DDBJ whole genome shotgun (WGS) entry which is preliminary data.</text>
</comment>
<dbReference type="Gene3D" id="3.30.70.790">
    <property type="entry name" value="UreE, C-terminal domain"/>
    <property type="match status" value="1"/>
</dbReference>
<dbReference type="RefSeq" id="WP_311495357.1">
    <property type="nucleotide sequence ID" value="NZ_JAVRHO010000014.1"/>
</dbReference>
<organism evidence="2 3">
    <name type="scientific">Autumnicola lenta</name>
    <dbReference type="NCBI Taxonomy" id="3075593"/>
    <lineage>
        <taxon>Bacteria</taxon>
        <taxon>Pseudomonadati</taxon>
        <taxon>Bacteroidota</taxon>
        <taxon>Flavobacteriia</taxon>
        <taxon>Flavobacteriales</taxon>
        <taxon>Flavobacteriaceae</taxon>
        <taxon>Autumnicola</taxon>
    </lineage>
</organism>
<protein>
    <submittedName>
        <fullName evidence="2">DUF2007 domain-containing protein</fullName>
    </submittedName>
</protein>
<dbReference type="EMBL" id="JAVRHO010000014">
    <property type="protein sequence ID" value="MDT0647247.1"/>
    <property type="molecule type" value="Genomic_DNA"/>
</dbReference>
<feature type="domain" description="DUF2007" evidence="1">
    <location>
        <begin position="6"/>
        <end position="71"/>
    </location>
</feature>
<proteinExistence type="predicted"/>
<reference evidence="2 3" key="1">
    <citation type="submission" date="2023-09" db="EMBL/GenBank/DDBJ databases">
        <authorList>
            <person name="Rey-Velasco X."/>
        </authorList>
    </citation>
    <scope>NUCLEOTIDE SEQUENCE [LARGE SCALE GENOMIC DNA]</scope>
    <source>
        <strain evidence="2 3">F260</strain>
    </source>
</reference>
<dbReference type="InterPro" id="IPR018551">
    <property type="entry name" value="DUF2007"/>
</dbReference>
<dbReference type="Pfam" id="PF09413">
    <property type="entry name" value="DUF2007"/>
    <property type="match status" value="1"/>
</dbReference>
<keyword evidence="3" id="KW-1185">Reference proteome</keyword>
<evidence type="ECO:0000313" key="2">
    <source>
        <dbReference type="EMBL" id="MDT0647247.1"/>
    </source>
</evidence>